<dbReference type="Pfam" id="PF09297">
    <property type="entry name" value="Zn_ribbon_NUD"/>
    <property type="match status" value="1"/>
</dbReference>
<comment type="caution">
    <text evidence="11">The sequence shown here is derived from an EMBL/GenBank/DDBJ whole genome shotgun (WGS) entry which is preliminary data.</text>
</comment>
<comment type="cofactor">
    <cofactor evidence="2">
        <name>Zn(2+)</name>
        <dbReference type="ChEBI" id="CHEBI:29105"/>
    </cofactor>
</comment>
<keyword evidence="12" id="KW-1185">Reference proteome</keyword>
<dbReference type="GO" id="GO:0005829">
    <property type="term" value="C:cytosol"/>
    <property type="evidence" value="ECO:0007669"/>
    <property type="project" value="TreeGrafter"/>
</dbReference>
<dbReference type="Proteomes" id="UP000617426">
    <property type="component" value="Unassembled WGS sequence"/>
</dbReference>
<evidence type="ECO:0000313" key="12">
    <source>
        <dbReference type="Proteomes" id="UP000617426"/>
    </source>
</evidence>
<dbReference type="PANTHER" id="PTHR42904">
    <property type="entry name" value="NUDIX HYDROLASE, NUDC SUBFAMILY"/>
    <property type="match status" value="1"/>
</dbReference>
<evidence type="ECO:0000256" key="5">
    <source>
        <dbReference type="ARBA" id="ARBA00022723"/>
    </source>
</evidence>
<dbReference type="Gene3D" id="3.90.79.10">
    <property type="entry name" value="Nucleoside Triphosphate Pyrophosphohydrolase"/>
    <property type="match status" value="1"/>
</dbReference>
<comment type="cofactor">
    <cofactor evidence="1">
        <name>Mg(2+)</name>
        <dbReference type="ChEBI" id="CHEBI:18420"/>
    </cofactor>
</comment>
<evidence type="ECO:0000256" key="4">
    <source>
        <dbReference type="ARBA" id="ARBA00012381"/>
    </source>
</evidence>
<evidence type="ECO:0000259" key="10">
    <source>
        <dbReference type="PROSITE" id="PS51462"/>
    </source>
</evidence>
<dbReference type="InterPro" id="IPR049734">
    <property type="entry name" value="NudC-like_C"/>
</dbReference>
<feature type="domain" description="Nudix hydrolase" evidence="10">
    <location>
        <begin position="198"/>
        <end position="331"/>
    </location>
</feature>
<dbReference type="Pfam" id="PF00293">
    <property type="entry name" value="NUDIX"/>
    <property type="match status" value="1"/>
</dbReference>
<proteinExistence type="inferred from homology"/>
<gene>
    <name evidence="11" type="ORF">HD592_001714</name>
</gene>
<sequence>MSLHLPLARGRLLHMAALREAVDPVALMREGTGTLRGLDGRAAEEASRIRSAGVIAVTREGSVCLDPAPLGPAAAPHRAGPGSSPIDEGARLRRIEGEDAERLLDASALPLLIGANAKGELLVALVADAPDPRLGRWMHLRRCAHLLADDESALAVSATALAAWHADYRFCPACGTRTRPILGGWASECAACGRQEYPRQDPAIIVAVLDERDRLLLAHNTAWPHPLASLIAGFVEAGETPEAAARREVLEEVALVIDAPVYRAAQPWPFPRSQMMGYAARLSPHSPLEPAPDGAEIDWAGFFTRDEFAKALRGGDFVAPGPASIAHSMIVDWFGGPLPAPGP</sequence>
<dbReference type="GO" id="GO:0035529">
    <property type="term" value="F:NADH pyrophosphatase activity"/>
    <property type="evidence" value="ECO:0007669"/>
    <property type="project" value="TreeGrafter"/>
</dbReference>
<dbReference type="AlphaFoldDB" id="A0A923IZU9"/>
<accession>A0A923IZU9</accession>
<dbReference type="GO" id="GO:0046872">
    <property type="term" value="F:metal ion binding"/>
    <property type="evidence" value="ECO:0007669"/>
    <property type="project" value="UniProtKB-KW"/>
</dbReference>
<evidence type="ECO:0000256" key="3">
    <source>
        <dbReference type="ARBA" id="ARBA00009595"/>
    </source>
</evidence>
<comment type="similarity">
    <text evidence="3">Belongs to the Nudix hydrolase family. NudC subfamily.</text>
</comment>
<keyword evidence="6 11" id="KW-0378">Hydrolase</keyword>
<organism evidence="11 12">
    <name type="scientific">Schaalia hyovaginalis</name>
    <dbReference type="NCBI Taxonomy" id="29316"/>
    <lineage>
        <taxon>Bacteria</taxon>
        <taxon>Bacillati</taxon>
        <taxon>Actinomycetota</taxon>
        <taxon>Actinomycetes</taxon>
        <taxon>Actinomycetales</taxon>
        <taxon>Actinomycetaceae</taxon>
        <taxon>Schaalia</taxon>
    </lineage>
</organism>
<evidence type="ECO:0000313" key="11">
    <source>
        <dbReference type="EMBL" id="MBB6335149.1"/>
    </source>
</evidence>
<keyword evidence="5" id="KW-0479">Metal-binding</keyword>
<dbReference type="RefSeq" id="WP_184453366.1">
    <property type="nucleotide sequence ID" value="NZ_JACHMK010000001.1"/>
</dbReference>
<evidence type="ECO:0000256" key="7">
    <source>
        <dbReference type="ARBA" id="ARBA00022842"/>
    </source>
</evidence>
<dbReference type="SUPFAM" id="SSF55811">
    <property type="entry name" value="Nudix"/>
    <property type="match status" value="1"/>
</dbReference>
<dbReference type="EC" id="3.6.1.22" evidence="4"/>
<dbReference type="NCBIfam" id="NF001299">
    <property type="entry name" value="PRK00241.1"/>
    <property type="match status" value="1"/>
</dbReference>
<dbReference type="InterPro" id="IPR000086">
    <property type="entry name" value="NUDIX_hydrolase_dom"/>
</dbReference>
<comment type="catalytic activity">
    <reaction evidence="9">
        <text>a 5'-end NAD(+)-phospho-ribonucleoside in mRNA + H2O = a 5'-end phospho-adenosine-phospho-ribonucleoside in mRNA + beta-nicotinamide D-ribonucleotide + 2 H(+)</text>
        <dbReference type="Rhea" id="RHEA:60876"/>
        <dbReference type="Rhea" id="RHEA-COMP:15698"/>
        <dbReference type="Rhea" id="RHEA-COMP:15719"/>
        <dbReference type="ChEBI" id="CHEBI:14649"/>
        <dbReference type="ChEBI" id="CHEBI:15377"/>
        <dbReference type="ChEBI" id="CHEBI:15378"/>
        <dbReference type="ChEBI" id="CHEBI:144029"/>
        <dbReference type="ChEBI" id="CHEBI:144051"/>
    </reaction>
    <physiologicalReaction direction="left-to-right" evidence="9">
        <dbReference type="Rhea" id="RHEA:60877"/>
    </physiologicalReaction>
</comment>
<dbReference type="GO" id="GO:0019677">
    <property type="term" value="P:NAD+ catabolic process"/>
    <property type="evidence" value="ECO:0007669"/>
    <property type="project" value="TreeGrafter"/>
</dbReference>
<dbReference type="Gene3D" id="3.90.79.20">
    <property type="match status" value="1"/>
</dbReference>
<dbReference type="GO" id="GO:0006742">
    <property type="term" value="P:NADP+ catabolic process"/>
    <property type="evidence" value="ECO:0007669"/>
    <property type="project" value="TreeGrafter"/>
</dbReference>
<dbReference type="PROSITE" id="PS51462">
    <property type="entry name" value="NUDIX"/>
    <property type="match status" value="1"/>
</dbReference>
<reference evidence="11" key="1">
    <citation type="submission" date="2020-08" db="EMBL/GenBank/DDBJ databases">
        <title>Sequencing the genomes of 1000 actinobacteria strains.</title>
        <authorList>
            <person name="Klenk H.-P."/>
        </authorList>
    </citation>
    <scope>NUCLEOTIDE SEQUENCE</scope>
    <source>
        <strain evidence="11">DSM 10695</strain>
    </source>
</reference>
<dbReference type="PANTHER" id="PTHR42904:SF6">
    <property type="entry name" value="NAD-CAPPED RNA HYDROLASE NUDT12"/>
    <property type="match status" value="1"/>
</dbReference>
<evidence type="ECO:0000256" key="8">
    <source>
        <dbReference type="ARBA" id="ARBA00023027"/>
    </source>
</evidence>
<evidence type="ECO:0000256" key="9">
    <source>
        <dbReference type="ARBA" id="ARBA00023679"/>
    </source>
</evidence>
<protein>
    <recommendedName>
        <fullName evidence="4">NAD(+) diphosphatase</fullName>
        <ecNumber evidence="4">3.6.1.22</ecNumber>
    </recommendedName>
</protein>
<dbReference type="EMBL" id="JACHMK010000001">
    <property type="protein sequence ID" value="MBB6335149.1"/>
    <property type="molecule type" value="Genomic_DNA"/>
</dbReference>
<dbReference type="CDD" id="cd03429">
    <property type="entry name" value="NUDIX_NADH_pyrophosphatase_Nudt13"/>
    <property type="match status" value="1"/>
</dbReference>
<dbReference type="InterPro" id="IPR050241">
    <property type="entry name" value="NAD-cap_RNA_hydrolase_NudC"/>
</dbReference>
<evidence type="ECO:0000256" key="2">
    <source>
        <dbReference type="ARBA" id="ARBA00001947"/>
    </source>
</evidence>
<name>A0A923IZU9_9ACTO</name>
<keyword evidence="8" id="KW-0520">NAD</keyword>
<evidence type="ECO:0000256" key="1">
    <source>
        <dbReference type="ARBA" id="ARBA00001946"/>
    </source>
</evidence>
<keyword evidence="7" id="KW-0460">Magnesium</keyword>
<dbReference type="InterPro" id="IPR015376">
    <property type="entry name" value="Znr_NADH_PPase"/>
</dbReference>
<evidence type="ECO:0000256" key="6">
    <source>
        <dbReference type="ARBA" id="ARBA00022801"/>
    </source>
</evidence>
<dbReference type="InterPro" id="IPR015797">
    <property type="entry name" value="NUDIX_hydrolase-like_dom_sf"/>
</dbReference>